<evidence type="ECO:0000256" key="3">
    <source>
        <dbReference type="ARBA" id="ARBA00012438"/>
    </source>
</evidence>
<dbReference type="Gene3D" id="3.30.565.10">
    <property type="entry name" value="Histidine kinase-like ATPase, C-terminal domain"/>
    <property type="match status" value="1"/>
</dbReference>
<evidence type="ECO:0000313" key="18">
    <source>
        <dbReference type="Proteomes" id="UP000028185"/>
    </source>
</evidence>
<dbReference type="PROSITE" id="PS50885">
    <property type="entry name" value="HAMP"/>
    <property type="match status" value="1"/>
</dbReference>
<dbReference type="PRINTS" id="PR01780">
    <property type="entry name" value="LANTIREGPROT"/>
</dbReference>
<protein>
    <recommendedName>
        <fullName evidence="3">histidine kinase</fullName>
        <ecNumber evidence="3">2.7.13.3</ecNumber>
    </recommendedName>
</protein>
<evidence type="ECO:0000256" key="4">
    <source>
        <dbReference type="ARBA" id="ARBA00022475"/>
    </source>
</evidence>
<evidence type="ECO:0000313" key="17">
    <source>
        <dbReference type="EMBL" id="AIG44079.1"/>
    </source>
</evidence>
<dbReference type="CDD" id="cd00082">
    <property type="entry name" value="HisKA"/>
    <property type="match status" value="1"/>
</dbReference>
<dbReference type="SUPFAM" id="SSF55874">
    <property type="entry name" value="ATPase domain of HSP90 chaperone/DNA topoisomerase II/histidine kinase"/>
    <property type="match status" value="1"/>
</dbReference>
<evidence type="ECO:0000256" key="10">
    <source>
        <dbReference type="ARBA" id="ARBA00022840"/>
    </source>
</evidence>
<dbReference type="Pfam" id="PF02518">
    <property type="entry name" value="HATPase_c"/>
    <property type="match status" value="1"/>
</dbReference>
<organism evidence="17 18">
    <name type="scientific">Streptococcus suis 6407</name>
    <dbReference type="NCBI Taxonomy" id="1214179"/>
    <lineage>
        <taxon>Bacteria</taxon>
        <taxon>Bacillati</taxon>
        <taxon>Bacillota</taxon>
        <taxon>Bacilli</taxon>
        <taxon>Lactobacillales</taxon>
        <taxon>Streptococcaceae</taxon>
        <taxon>Streptococcus</taxon>
    </lineage>
</organism>
<evidence type="ECO:0000256" key="13">
    <source>
        <dbReference type="ARBA" id="ARBA00023136"/>
    </source>
</evidence>
<keyword evidence="4" id="KW-1003">Cell membrane</keyword>
<evidence type="ECO:0000256" key="12">
    <source>
        <dbReference type="ARBA" id="ARBA00023012"/>
    </source>
</evidence>
<keyword evidence="9 17" id="KW-0418">Kinase</keyword>
<dbReference type="GeneID" id="8154279"/>
<dbReference type="PANTHER" id="PTHR45528">
    <property type="entry name" value="SENSOR HISTIDINE KINASE CPXA"/>
    <property type="match status" value="1"/>
</dbReference>
<dbReference type="GO" id="GO:0005524">
    <property type="term" value="F:ATP binding"/>
    <property type="evidence" value="ECO:0007669"/>
    <property type="project" value="UniProtKB-KW"/>
</dbReference>
<comment type="subcellular location">
    <subcellularLocation>
        <location evidence="2">Cell membrane</location>
        <topology evidence="2">Multi-pass membrane protein</topology>
    </subcellularLocation>
</comment>
<dbReference type="SMART" id="SM00304">
    <property type="entry name" value="HAMP"/>
    <property type="match status" value="1"/>
</dbReference>
<dbReference type="EC" id="2.7.13.3" evidence="3"/>
<dbReference type="PATRIC" id="fig|1214179.4.peg.1703"/>
<dbReference type="PROSITE" id="PS50109">
    <property type="entry name" value="HIS_KIN"/>
    <property type="match status" value="1"/>
</dbReference>
<keyword evidence="11 14" id="KW-1133">Transmembrane helix</keyword>
<dbReference type="SMR" id="A0A075SIE0"/>
<evidence type="ECO:0000256" key="8">
    <source>
        <dbReference type="ARBA" id="ARBA00022741"/>
    </source>
</evidence>
<dbReference type="GO" id="GO:0000155">
    <property type="term" value="F:phosphorelay sensor kinase activity"/>
    <property type="evidence" value="ECO:0007669"/>
    <property type="project" value="InterPro"/>
</dbReference>
<dbReference type="SMART" id="SM00388">
    <property type="entry name" value="HisKA"/>
    <property type="match status" value="1"/>
</dbReference>
<dbReference type="InterPro" id="IPR036890">
    <property type="entry name" value="HATPase_C_sf"/>
</dbReference>
<keyword evidence="8" id="KW-0547">Nucleotide-binding</keyword>
<keyword evidence="10" id="KW-0067">ATP-binding</keyword>
<sequence>MGIARKNFIIVAAMISFISVTLLGLLYYAMPIYYNQVKKQELRHDYMTVAKQLDGMPEAKIISEIDDFDIKTPNIIISLFSSDRKIIYPDPNDEMAKKHENEYLENGDFDEIGSWGAEITSAEGVTYYLLFNYGFHSLSDVSQTLVTFYPFILLLIIVLAVSVAFVYSRLSTRRIARISETTRRMQSLESGISCAVAGTDEITILAQDINSLYSKLLSSIDELRTENERAMAREKEKSDFLRITSHELKTPIASMLGLVEGMIYNVGPFKDHDTYLKKCKEILQEQSELVHSILEATNLDMALKESREQIRLDQLIDSSLTSYQSLAEVKGYQFEVELSPVLIEANPVYFLKAIKNILDNAFRYSCKEAIIRVVLRQNQLIIENQVERVLSDEELDQVFRPFYRPDYSRDKKDGGIGIGLFIVQKILEKHGFPYTFYASDTQTMRFMIHLQSQSTANSNELI</sequence>
<dbReference type="SMART" id="SM00387">
    <property type="entry name" value="HATPase_c"/>
    <property type="match status" value="1"/>
</dbReference>
<reference evidence="17 18" key="1">
    <citation type="journal article" date="2014" name="Genome Announc.">
        <title>Whole-Genome Sequence of Streptococcus suis Serotype 4 Reference Strain 6407.</title>
        <authorList>
            <person name="Wang K."/>
            <person name="Chen J."/>
            <person name="Yao H."/>
            <person name="Lu C."/>
        </authorList>
    </citation>
    <scope>NUCLEOTIDE SEQUENCE [LARGE SCALE GENOMIC DNA]</scope>
    <source>
        <strain evidence="17">6407</strain>
    </source>
</reference>
<evidence type="ECO:0000259" key="15">
    <source>
        <dbReference type="PROSITE" id="PS50109"/>
    </source>
</evidence>
<keyword evidence="7 14" id="KW-0812">Transmembrane</keyword>
<dbReference type="InterPro" id="IPR036097">
    <property type="entry name" value="HisK_dim/P_sf"/>
</dbReference>
<dbReference type="PANTHER" id="PTHR45528:SF1">
    <property type="entry name" value="SENSOR HISTIDINE KINASE CPXA"/>
    <property type="match status" value="1"/>
</dbReference>
<dbReference type="Gene3D" id="6.10.340.10">
    <property type="match status" value="1"/>
</dbReference>
<dbReference type="InterPro" id="IPR003661">
    <property type="entry name" value="HisK_dim/P_dom"/>
</dbReference>
<dbReference type="CDD" id="cd06225">
    <property type="entry name" value="HAMP"/>
    <property type="match status" value="1"/>
</dbReference>
<feature type="domain" description="HAMP" evidence="16">
    <location>
        <begin position="169"/>
        <end position="221"/>
    </location>
</feature>
<evidence type="ECO:0000256" key="1">
    <source>
        <dbReference type="ARBA" id="ARBA00000085"/>
    </source>
</evidence>
<dbReference type="InterPro" id="IPR050398">
    <property type="entry name" value="HssS/ArlS-like"/>
</dbReference>
<evidence type="ECO:0000256" key="6">
    <source>
        <dbReference type="ARBA" id="ARBA00022679"/>
    </source>
</evidence>
<keyword evidence="5" id="KW-0597">Phosphoprotein</keyword>
<evidence type="ECO:0000256" key="7">
    <source>
        <dbReference type="ARBA" id="ARBA00022692"/>
    </source>
</evidence>
<evidence type="ECO:0000256" key="2">
    <source>
        <dbReference type="ARBA" id="ARBA00004651"/>
    </source>
</evidence>
<dbReference type="Pfam" id="PF00512">
    <property type="entry name" value="HisKA"/>
    <property type="match status" value="1"/>
</dbReference>
<dbReference type="RefSeq" id="WP_009910561.1">
    <property type="nucleotide sequence ID" value="NZ_ALLE01000013.1"/>
</dbReference>
<name>A0A075SIE0_STRSU</name>
<dbReference type="Proteomes" id="UP000028185">
    <property type="component" value="Chromosome"/>
</dbReference>
<dbReference type="InterPro" id="IPR003660">
    <property type="entry name" value="HAMP_dom"/>
</dbReference>
<gene>
    <name evidence="17" type="ORF">ID09_08615</name>
</gene>
<feature type="domain" description="Histidine kinase" evidence="15">
    <location>
        <begin position="243"/>
        <end position="454"/>
    </location>
</feature>
<evidence type="ECO:0000259" key="16">
    <source>
        <dbReference type="PROSITE" id="PS50885"/>
    </source>
</evidence>
<comment type="catalytic activity">
    <reaction evidence="1">
        <text>ATP + protein L-histidine = ADP + protein N-phospho-L-histidine.</text>
        <dbReference type="EC" id="2.7.13.3"/>
    </reaction>
</comment>
<evidence type="ECO:0000256" key="14">
    <source>
        <dbReference type="SAM" id="Phobius"/>
    </source>
</evidence>
<dbReference type="InterPro" id="IPR003594">
    <property type="entry name" value="HATPase_dom"/>
</dbReference>
<feature type="transmembrane region" description="Helical" evidence="14">
    <location>
        <begin position="7"/>
        <end position="30"/>
    </location>
</feature>
<dbReference type="Gene3D" id="1.10.287.130">
    <property type="match status" value="1"/>
</dbReference>
<proteinExistence type="predicted"/>
<dbReference type="GO" id="GO:0005886">
    <property type="term" value="C:plasma membrane"/>
    <property type="evidence" value="ECO:0007669"/>
    <property type="project" value="UniProtKB-SubCell"/>
</dbReference>
<keyword evidence="13 14" id="KW-0472">Membrane</keyword>
<dbReference type="InterPro" id="IPR008358">
    <property type="entry name" value="Sig_transdc_His_kin/Pase_MprB"/>
</dbReference>
<accession>A0A075SIE0</accession>
<keyword evidence="6" id="KW-0808">Transferase</keyword>
<evidence type="ECO:0000256" key="9">
    <source>
        <dbReference type="ARBA" id="ARBA00022777"/>
    </source>
</evidence>
<dbReference type="InterPro" id="IPR005467">
    <property type="entry name" value="His_kinase_dom"/>
</dbReference>
<evidence type="ECO:0000256" key="11">
    <source>
        <dbReference type="ARBA" id="ARBA00022989"/>
    </source>
</evidence>
<dbReference type="HOGENOM" id="CLU_000445_89_6_9"/>
<dbReference type="SUPFAM" id="SSF47384">
    <property type="entry name" value="Homodimeric domain of signal transducing histidine kinase"/>
    <property type="match status" value="1"/>
</dbReference>
<keyword evidence="12" id="KW-0902">Two-component regulatory system</keyword>
<dbReference type="EMBL" id="CP008921">
    <property type="protein sequence ID" value="AIG44079.1"/>
    <property type="molecule type" value="Genomic_DNA"/>
</dbReference>
<dbReference type="AlphaFoldDB" id="A0A075SIE0"/>
<evidence type="ECO:0000256" key="5">
    <source>
        <dbReference type="ARBA" id="ARBA00022553"/>
    </source>
</evidence>
<feature type="transmembrane region" description="Helical" evidence="14">
    <location>
        <begin position="148"/>
        <end position="167"/>
    </location>
</feature>